<evidence type="ECO:0000259" key="1">
    <source>
        <dbReference type="PROSITE" id="PS50879"/>
    </source>
</evidence>
<dbReference type="InterPro" id="IPR012337">
    <property type="entry name" value="RNaseH-like_sf"/>
</dbReference>
<dbReference type="PROSITE" id="PS50879">
    <property type="entry name" value="RNASE_H_1"/>
    <property type="match status" value="1"/>
</dbReference>
<dbReference type="SUPFAM" id="SSF53098">
    <property type="entry name" value="Ribonuclease H-like"/>
    <property type="match status" value="2"/>
</dbReference>
<reference evidence="2" key="1">
    <citation type="submission" date="2023-06" db="EMBL/GenBank/DDBJ databases">
        <title>Reference genome for the Northern bat (Eptesicus nilssonii), a most northern bat species.</title>
        <authorList>
            <person name="Laine V.N."/>
            <person name="Pulliainen A.T."/>
            <person name="Lilley T.M."/>
        </authorList>
    </citation>
    <scope>NUCLEOTIDE SEQUENCE</scope>
    <source>
        <strain evidence="2">BLF_Eptnil</strain>
        <tissue evidence="2">Kidney</tissue>
    </source>
</reference>
<dbReference type="AlphaFoldDB" id="A0AA40LRW3"/>
<dbReference type="EMBL" id="JAULJE010000006">
    <property type="protein sequence ID" value="KAK1341683.1"/>
    <property type="molecule type" value="Genomic_DNA"/>
</dbReference>
<proteinExistence type="predicted"/>
<keyword evidence="3" id="KW-1185">Reference proteome</keyword>
<dbReference type="InterPro" id="IPR002156">
    <property type="entry name" value="RNaseH_domain"/>
</dbReference>
<dbReference type="GO" id="GO:0003676">
    <property type="term" value="F:nucleic acid binding"/>
    <property type="evidence" value="ECO:0007669"/>
    <property type="project" value="InterPro"/>
</dbReference>
<protein>
    <recommendedName>
        <fullName evidence="1">RNase H type-1 domain-containing protein</fullName>
    </recommendedName>
</protein>
<gene>
    <name evidence="2" type="ORF">QTO34_016431</name>
</gene>
<feature type="domain" description="RNase H type-1" evidence="1">
    <location>
        <begin position="1"/>
        <end position="70"/>
    </location>
</feature>
<comment type="caution">
    <text evidence="2">The sequence shown here is derived from an EMBL/GenBank/DDBJ whole genome shotgun (WGS) entry which is preliminary data.</text>
</comment>
<dbReference type="Proteomes" id="UP001177744">
    <property type="component" value="Unassembled WGS sequence"/>
</dbReference>
<organism evidence="2 3">
    <name type="scientific">Cnephaeus nilssonii</name>
    <name type="common">Northern bat</name>
    <name type="synonym">Eptesicus nilssonii</name>
    <dbReference type="NCBI Taxonomy" id="3371016"/>
    <lineage>
        <taxon>Eukaryota</taxon>
        <taxon>Metazoa</taxon>
        <taxon>Chordata</taxon>
        <taxon>Craniata</taxon>
        <taxon>Vertebrata</taxon>
        <taxon>Euteleostomi</taxon>
        <taxon>Mammalia</taxon>
        <taxon>Eutheria</taxon>
        <taxon>Laurasiatheria</taxon>
        <taxon>Chiroptera</taxon>
        <taxon>Yangochiroptera</taxon>
        <taxon>Vespertilionidae</taxon>
        <taxon>Cnephaeus</taxon>
    </lineage>
</organism>
<evidence type="ECO:0000313" key="2">
    <source>
        <dbReference type="EMBL" id="KAK1341683.1"/>
    </source>
</evidence>
<accession>A0AA40LRW3</accession>
<name>A0AA40LRW3_CNENI</name>
<evidence type="ECO:0000313" key="3">
    <source>
        <dbReference type="Proteomes" id="UP001177744"/>
    </source>
</evidence>
<dbReference type="GO" id="GO:0004523">
    <property type="term" value="F:RNA-DNA hybrid ribonuclease activity"/>
    <property type="evidence" value="ECO:0007669"/>
    <property type="project" value="InterPro"/>
</dbReference>
<dbReference type="InterPro" id="IPR036397">
    <property type="entry name" value="RNaseH_sf"/>
</dbReference>
<dbReference type="Gene3D" id="3.30.420.10">
    <property type="entry name" value="Ribonuclease H-like superfamily/Ribonuclease H"/>
    <property type="match status" value="1"/>
</dbReference>
<dbReference type="Gene3D" id="2.30.30.850">
    <property type="match status" value="1"/>
</dbReference>
<sequence>METQCHPPERGLPTAAGKDIKNKEEILALLEVIWLPRAVAIVHCKGHQKGETIAARGNRTADQTAKEAAQKPMGPLQVLVTLPTWTYADPLLHQTRGGIGRTEASHQRTRWSDVSCPVTPGYPLGITKTSELLRGSLDKVIKGIVTRSSVCAQVNAKQGKRVPLRIRAPRKFPRRALGAYPIKTETASIVVKRLLQEIISSFGLPVVIESDNSPAFVAKAQNLDRHEQDSKSTLTKFVLETGENWTNLLPFAILWARLYTQRATHKLVRDALPVPTADPVHPFQPWGLDGCYTVILSMPTAVEVDGTQIWLHHSQLLHQETAWILATAASPHFRPLIEQLPMCSSLGRQLTKAQRPLLTLQNVLRNDERLALMGMPSTLTTRAPAQLTWSRHQAQEQQPKDQGLLVSPGRGQAQGYGKVGSHAVDTELNVQEKALHMKQALAVKEVGEGSEWRGVQAPWGFRKECLSLIPGCSLSQLRRGSSWRDSGDNYTCRWMSHCAENADLPSIHHWTLLDTAQSLPPPPLTPWAPDHSQNSQPLLGRRGCMTLDHFHQDQRQSPWSAHTSSHRELEGI</sequence>